<keyword evidence="12 18" id="KW-0548">Nucleotidyltransferase</keyword>
<protein>
    <recommendedName>
        <fullName evidence="7 18">Phosphatidate cytidylyltransferase</fullName>
        <ecNumber evidence="6 18">2.7.7.41</ecNumber>
    </recommendedName>
</protein>
<dbReference type="InterPro" id="IPR000374">
    <property type="entry name" value="PC_trans"/>
</dbReference>
<evidence type="ECO:0000313" key="23">
    <source>
        <dbReference type="Proteomes" id="UP000216538"/>
    </source>
</evidence>
<evidence type="ECO:0000256" key="1">
    <source>
        <dbReference type="ARBA" id="ARBA00001698"/>
    </source>
</evidence>
<proteinExistence type="inferred from homology"/>
<dbReference type="AlphaFoldDB" id="A0A265E2B9"/>
<evidence type="ECO:0000256" key="18">
    <source>
        <dbReference type="RuleBase" id="RU003938"/>
    </source>
</evidence>
<keyword evidence="17" id="KW-1208">Phospholipid metabolism</keyword>
<evidence type="ECO:0000313" key="22">
    <source>
        <dbReference type="Proteomes" id="UP000005756"/>
    </source>
</evidence>
<evidence type="ECO:0000256" key="6">
    <source>
        <dbReference type="ARBA" id="ARBA00012487"/>
    </source>
</evidence>
<dbReference type="GO" id="GO:0016024">
    <property type="term" value="P:CDP-diacylglycerol biosynthetic process"/>
    <property type="evidence" value="ECO:0007669"/>
    <property type="project" value="UniProtKB-UniPathway"/>
</dbReference>
<evidence type="ECO:0000256" key="4">
    <source>
        <dbReference type="ARBA" id="ARBA00005189"/>
    </source>
</evidence>
<comment type="pathway">
    <text evidence="4">Lipid metabolism.</text>
</comment>
<dbReference type="Proteomes" id="UP000216538">
    <property type="component" value="Unassembled WGS sequence"/>
</dbReference>
<evidence type="ECO:0000256" key="7">
    <source>
        <dbReference type="ARBA" id="ARBA00019373"/>
    </source>
</evidence>
<comment type="catalytic activity">
    <reaction evidence="1 18">
        <text>a 1,2-diacyl-sn-glycero-3-phosphate + CTP + H(+) = a CDP-1,2-diacyl-sn-glycerol + diphosphate</text>
        <dbReference type="Rhea" id="RHEA:16229"/>
        <dbReference type="ChEBI" id="CHEBI:15378"/>
        <dbReference type="ChEBI" id="CHEBI:33019"/>
        <dbReference type="ChEBI" id="CHEBI:37563"/>
        <dbReference type="ChEBI" id="CHEBI:58332"/>
        <dbReference type="ChEBI" id="CHEBI:58608"/>
        <dbReference type="EC" id="2.7.7.41"/>
    </reaction>
</comment>
<dbReference type="RefSeq" id="WP_007111715.1">
    <property type="nucleotide sequence ID" value="NZ_JH393257.1"/>
</dbReference>
<feature type="transmembrane region" description="Helical" evidence="19">
    <location>
        <begin position="202"/>
        <end position="221"/>
    </location>
</feature>
<dbReference type="Pfam" id="PF01148">
    <property type="entry name" value="CTP_transf_1"/>
    <property type="match status" value="1"/>
</dbReference>
<feature type="transmembrane region" description="Helical" evidence="19">
    <location>
        <begin position="135"/>
        <end position="155"/>
    </location>
</feature>
<dbReference type="OrthoDB" id="9799199at2"/>
<name>A0A265E2B9_9GAMM</name>
<evidence type="ECO:0000256" key="10">
    <source>
        <dbReference type="ARBA" id="ARBA00022679"/>
    </source>
</evidence>
<dbReference type="GO" id="GO:0004605">
    <property type="term" value="F:phosphatidate cytidylyltransferase activity"/>
    <property type="evidence" value="ECO:0007669"/>
    <property type="project" value="UniProtKB-EC"/>
</dbReference>
<dbReference type="PANTHER" id="PTHR46382:SF1">
    <property type="entry name" value="PHOSPHATIDATE CYTIDYLYLTRANSFERASE"/>
    <property type="match status" value="1"/>
</dbReference>
<evidence type="ECO:0000256" key="5">
    <source>
        <dbReference type="ARBA" id="ARBA00010185"/>
    </source>
</evidence>
<dbReference type="STRING" id="1072583.KUC_0729"/>
<evidence type="ECO:0000256" key="11">
    <source>
        <dbReference type="ARBA" id="ARBA00022692"/>
    </source>
</evidence>
<dbReference type="PANTHER" id="PTHR46382">
    <property type="entry name" value="PHOSPHATIDATE CYTIDYLYLTRANSFERASE"/>
    <property type="match status" value="1"/>
</dbReference>
<evidence type="ECO:0000256" key="3">
    <source>
        <dbReference type="ARBA" id="ARBA00005119"/>
    </source>
</evidence>
<keyword evidence="10 18" id="KW-0808">Transferase</keyword>
<keyword evidence="8" id="KW-1003">Cell membrane</keyword>
<dbReference type="EMBL" id="JH393257">
    <property type="protein sequence ID" value="EHJ93779.1"/>
    <property type="molecule type" value="Genomic_DNA"/>
</dbReference>
<organism evidence="20 22">
    <name type="scientific">Vreelandella boliviensis LC1</name>
    <dbReference type="NCBI Taxonomy" id="1072583"/>
    <lineage>
        <taxon>Bacteria</taxon>
        <taxon>Pseudomonadati</taxon>
        <taxon>Pseudomonadota</taxon>
        <taxon>Gammaproteobacteria</taxon>
        <taxon>Oceanospirillales</taxon>
        <taxon>Halomonadaceae</taxon>
        <taxon>Vreelandella</taxon>
    </lineage>
</organism>
<evidence type="ECO:0000256" key="15">
    <source>
        <dbReference type="ARBA" id="ARBA00023136"/>
    </source>
</evidence>
<evidence type="ECO:0000256" key="2">
    <source>
        <dbReference type="ARBA" id="ARBA00004651"/>
    </source>
</evidence>
<feature type="transmembrane region" description="Helical" evidence="19">
    <location>
        <begin position="28"/>
        <end position="46"/>
    </location>
</feature>
<keyword evidence="11 18" id="KW-0812">Transmembrane</keyword>
<evidence type="ECO:0000256" key="13">
    <source>
        <dbReference type="ARBA" id="ARBA00022989"/>
    </source>
</evidence>
<evidence type="ECO:0000256" key="14">
    <source>
        <dbReference type="ARBA" id="ARBA00023098"/>
    </source>
</evidence>
<dbReference type="EMBL" id="NPEY01000001">
    <property type="protein sequence ID" value="OZT75732.1"/>
    <property type="molecule type" value="Genomic_DNA"/>
</dbReference>
<feature type="transmembrane region" description="Helical" evidence="19">
    <location>
        <begin position="176"/>
        <end position="196"/>
    </location>
</feature>
<dbReference type="UniPathway" id="UPA00557">
    <property type="reaction ID" value="UER00614"/>
</dbReference>
<evidence type="ECO:0000256" key="16">
    <source>
        <dbReference type="ARBA" id="ARBA00023209"/>
    </source>
</evidence>
<comment type="pathway">
    <text evidence="3 18">Phospholipid metabolism; CDP-diacylglycerol biosynthesis; CDP-diacylglycerol from sn-glycerol 3-phosphate: step 3/3.</text>
</comment>
<dbReference type="Proteomes" id="UP000005756">
    <property type="component" value="Unassembled WGS sequence"/>
</dbReference>
<reference evidence="21 23" key="2">
    <citation type="submission" date="2017-07" db="EMBL/GenBank/DDBJ databases">
        <title>Shotgun whole genome sequences of three halophilic bacterial isolates.</title>
        <authorList>
            <person name="Pozzo T."/>
            <person name="Higdon S.M."/>
            <person name="Quillaguaman J."/>
        </authorList>
    </citation>
    <scope>NUCLEOTIDE SEQUENCE [LARGE SCALE GENOMIC DNA]</scope>
    <source>
        <strain evidence="21 23">LC1</strain>
    </source>
</reference>
<comment type="subcellular location">
    <subcellularLocation>
        <location evidence="2">Cell membrane</location>
        <topology evidence="2">Multi-pass membrane protein</topology>
    </subcellularLocation>
</comment>
<evidence type="ECO:0000256" key="12">
    <source>
        <dbReference type="ARBA" id="ARBA00022695"/>
    </source>
</evidence>
<reference evidence="20 22" key="1">
    <citation type="submission" date="2011-10" db="EMBL/GenBank/DDBJ databases">
        <authorList>
            <person name="Quillaguamn J."/>
            <person name="Guzmn D."/>
            <person name="Balderrama-Subieta A."/>
            <person name="Cardona-Ortuo C."/>
            <person name="Guevara-Martnez M."/>
            <person name="Callisaya-Quispe N."/>
        </authorList>
    </citation>
    <scope>NUCLEOTIDE SEQUENCE [LARGE SCALE GENOMIC DNA]</scope>
    <source>
        <strain evidence="20 22">LC1</strain>
    </source>
</reference>
<evidence type="ECO:0000256" key="8">
    <source>
        <dbReference type="ARBA" id="ARBA00022475"/>
    </source>
</evidence>
<sequence>MLKQRIITAAWLAPLVLAGLFGLDGGAFALFTALIVLLATWEWANLAGVTRAAQRAQLVTVMAVLMVAIWLIGAATSIWPLWLSAVGWLVNLYWVTRYPAAGEQWQATVRRLAMGLWVLLPCWVGFNVLRDTGMAWLLFVLLLVWCADIGAYFVGRQWGKRKLAPHVSPGKSWEGVFGGLAATAILAVLFALWVPLGLVGGITLMLITAVVTLASVLGDLLESMLKRHRNIKDSSQLLPGHGGVLDRIDSLTAAIPLFALLYVEVLVEVFAQVQPL</sequence>
<evidence type="ECO:0000256" key="19">
    <source>
        <dbReference type="SAM" id="Phobius"/>
    </source>
</evidence>
<keyword evidence="23" id="KW-1185">Reference proteome</keyword>
<keyword evidence="16" id="KW-0594">Phospholipid biosynthesis</keyword>
<evidence type="ECO:0000256" key="9">
    <source>
        <dbReference type="ARBA" id="ARBA00022516"/>
    </source>
</evidence>
<comment type="similarity">
    <text evidence="5 18">Belongs to the CDS family.</text>
</comment>
<keyword evidence="15 19" id="KW-0472">Membrane</keyword>
<dbReference type="EC" id="2.7.7.41" evidence="6 18"/>
<keyword evidence="9" id="KW-0444">Lipid biosynthesis</keyword>
<keyword evidence="13 19" id="KW-1133">Transmembrane helix</keyword>
<gene>
    <name evidence="21" type="ORF">CE457_00420</name>
    <name evidence="20" type="ORF">KUC_0729</name>
</gene>
<evidence type="ECO:0000256" key="17">
    <source>
        <dbReference type="ARBA" id="ARBA00023264"/>
    </source>
</evidence>
<keyword evidence="14" id="KW-0443">Lipid metabolism</keyword>
<accession>A0A265E2B9</accession>
<evidence type="ECO:0000313" key="20">
    <source>
        <dbReference type="EMBL" id="EHJ93779.1"/>
    </source>
</evidence>
<feature type="transmembrane region" description="Helical" evidence="19">
    <location>
        <begin position="58"/>
        <end position="75"/>
    </location>
</feature>
<evidence type="ECO:0000313" key="21">
    <source>
        <dbReference type="EMBL" id="OZT75732.1"/>
    </source>
</evidence>
<dbReference type="PROSITE" id="PS01315">
    <property type="entry name" value="CDS"/>
    <property type="match status" value="1"/>
</dbReference>
<dbReference type="GO" id="GO:0005886">
    <property type="term" value="C:plasma membrane"/>
    <property type="evidence" value="ECO:0007669"/>
    <property type="project" value="UniProtKB-SubCell"/>
</dbReference>